<dbReference type="OrthoDB" id="7026216at2"/>
<feature type="domain" description="TadE-like" evidence="2">
    <location>
        <begin position="9"/>
        <end position="51"/>
    </location>
</feature>
<protein>
    <recommendedName>
        <fullName evidence="2">TadE-like domain-containing protein</fullName>
    </recommendedName>
</protein>
<dbReference type="Proteomes" id="UP000240987">
    <property type="component" value="Unassembled WGS sequence"/>
</dbReference>
<reference evidence="3 4" key="1">
    <citation type="submission" date="2018-01" db="EMBL/GenBank/DDBJ databases">
        <title>Whole genome sequencing of Histamine producing bacteria.</title>
        <authorList>
            <person name="Butler K."/>
        </authorList>
    </citation>
    <scope>NUCLEOTIDE SEQUENCE [LARGE SCALE GENOMIC DNA]</scope>
    <source>
        <strain evidence="3 4">JCM 12947</strain>
    </source>
</reference>
<dbReference type="RefSeq" id="WP_107244924.1">
    <property type="nucleotide sequence ID" value="NZ_PYMJ01000033.1"/>
</dbReference>
<keyword evidence="1" id="KW-0472">Membrane</keyword>
<dbReference type="InterPro" id="IPR012495">
    <property type="entry name" value="TadE-like_dom"/>
</dbReference>
<organism evidence="3 4">
    <name type="scientific">Photobacterium frigidiphilum</name>
    <dbReference type="NCBI Taxonomy" id="264736"/>
    <lineage>
        <taxon>Bacteria</taxon>
        <taxon>Pseudomonadati</taxon>
        <taxon>Pseudomonadota</taxon>
        <taxon>Gammaproteobacteria</taxon>
        <taxon>Vibrionales</taxon>
        <taxon>Vibrionaceae</taxon>
        <taxon>Photobacterium</taxon>
    </lineage>
</organism>
<keyword evidence="1" id="KW-1133">Transmembrane helix</keyword>
<evidence type="ECO:0000313" key="3">
    <source>
        <dbReference type="EMBL" id="PSU45273.1"/>
    </source>
</evidence>
<dbReference type="Pfam" id="PF07811">
    <property type="entry name" value="TadE"/>
    <property type="match status" value="1"/>
</dbReference>
<evidence type="ECO:0000256" key="1">
    <source>
        <dbReference type="SAM" id="Phobius"/>
    </source>
</evidence>
<gene>
    <name evidence="3" type="ORF">C9J12_23500</name>
</gene>
<evidence type="ECO:0000259" key="2">
    <source>
        <dbReference type="Pfam" id="PF07811"/>
    </source>
</evidence>
<proteinExistence type="predicted"/>
<name>A0A2T3J8Y4_9GAMM</name>
<accession>A0A2T3J8Y4</accession>
<evidence type="ECO:0000313" key="4">
    <source>
        <dbReference type="Proteomes" id="UP000240987"/>
    </source>
</evidence>
<comment type="caution">
    <text evidence="3">The sequence shown here is derived from an EMBL/GenBank/DDBJ whole genome shotgun (WGS) entry which is preliminary data.</text>
</comment>
<keyword evidence="1" id="KW-0812">Transmembrane</keyword>
<dbReference type="InterPro" id="IPR036186">
    <property type="entry name" value="Serpin_sf"/>
</dbReference>
<dbReference type="AlphaFoldDB" id="A0A2T3J8Y4"/>
<keyword evidence="4" id="KW-1185">Reference proteome</keyword>
<feature type="transmembrane region" description="Helical" evidence="1">
    <location>
        <begin position="12"/>
        <end position="39"/>
    </location>
</feature>
<dbReference type="SUPFAM" id="SSF56574">
    <property type="entry name" value="Serpins"/>
    <property type="match status" value="1"/>
</dbReference>
<dbReference type="EMBL" id="PYMJ01000033">
    <property type="protein sequence ID" value="PSU45273.1"/>
    <property type="molecule type" value="Genomic_DNA"/>
</dbReference>
<sequence length="148" mass="16347">MKSIRLQQGLAMVEFTIILPVLLILLLSILELGRAFYLYSELEKLSRDSTRYLANVIGSGTTGVYSLTDSQVANASNLVVYGTTSTGNDSLLPSLTTDHVSVTFNNNYVQVEVVYPFQPVLTTLPNFFSGDDISLNFNMTSSYTMRVL</sequence>